<dbReference type="InterPro" id="IPR003782">
    <property type="entry name" value="SCO1/SenC"/>
</dbReference>
<dbReference type="InterPro" id="IPR013766">
    <property type="entry name" value="Thioredoxin_domain"/>
</dbReference>
<dbReference type="PROSITE" id="PS51352">
    <property type="entry name" value="THIOREDOXIN_2"/>
    <property type="match status" value="1"/>
</dbReference>
<dbReference type="Gene3D" id="3.40.30.10">
    <property type="entry name" value="Glutaredoxin"/>
    <property type="match status" value="1"/>
</dbReference>
<comment type="similarity">
    <text evidence="1">Belongs to the SCO1/2 family.</text>
</comment>
<proteinExistence type="inferred from homology"/>
<organism evidence="5 6">
    <name type="scientific">Zoogloea oryzae</name>
    <dbReference type="NCBI Taxonomy" id="310767"/>
    <lineage>
        <taxon>Bacteria</taxon>
        <taxon>Pseudomonadati</taxon>
        <taxon>Pseudomonadota</taxon>
        <taxon>Betaproteobacteria</taxon>
        <taxon>Rhodocyclales</taxon>
        <taxon>Zoogloeaceae</taxon>
        <taxon>Zoogloea</taxon>
    </lineage>
</organism>
<dbReference type="Pfam" id="PF02630">
    <property type="entry name" value="SCO1-SenC"/>
    <property type="match status" value="1"/>
</dbReference>
<evidence type="ECO:0000256" key="1">
    <source>
        <dbReference type="ARBA" id="ARBA00010996"/>
    </source>
</evidence>
<comment type="caution">
    <text evidence="5">The sequence shown here is derived from an EMBL/GenBank/DDBJ whole genome shotgun (WGS) entry which is preliminary data.</text>
</comment>
<evidence type="ECO:0000259" key="4">
    <source>
        <dbReference type="PROSITE" id="PS51352"/>
    </source>
</evidence>
<evidence type="ECO:0000256" key="3">
    <source>
        <dbReference type="SAM" id="SignalP"/>
    </source>
</evidence>
<dbReference type="EMBL" id="BSPX01000199">
    <property type="protein sequence ID" value="GLT24801.1"/>
    <property type="molecule type" value="Genomic_DNA"/>
</dbReference>
<evidence type="ECO:0000313" key="5">
    <source>
        <dbReference type="EMBL" id="GLT24801.1"/>
    </source>
</evidence>
<dbReference type="InterPro" id="IPR036249">
    <property type="entry name" value="Thioredoxin-like_sf"/>
</dbReference>
<accession>A0ABQ6FHU3</accession>
<feature type="signal peptide" evidence="3">
    <location>
        <begin position="1"/>
        <end position="28"/>
    </location>
</feature>
<keyword evidence="2" id="KW-0186">Copper</keyword>
<sequence length="208" mass="22620">MTSRPFFTVRVTAAILLILLAVPSGLWAADDHSHHMHSLHAVSSVSRSEVAYAMPAVSLRNQDGVSAAFPALVDDGRPVLLNFIYTSCTAICPPMTRIFAEVREGLGADRARVRMVSVSIDPEQDTPARLKAYARQYGAGVGTDWLFLTGSDAASSAVQKAFNAYRPDKMGHTPVSFLRRAPGQPWVRLDGMAQADRILAELRPMLAK</sequence>
<dbReference type="PANTHER" id="PTHR12151:SF25">
    <property type="entry name" value="LINALOOL DEHYDRATASE_ISOMERASE DOMAIN-CONTAINING PROTEIN"/>
    <property type="match status" value="1"/>
</dbReference>
<dbReference type="SUPFAM" id="SSF52833">
    <property type="entry name" value="Thioredoxin-like"/>
    <property type="match status" value="1"/>
</dbReference>
<name>A0ABQ6FHU3_9RHOO</name>
<dbReference type="Proteomes" id="UP001157167">
    <property type="component" value="Unassembled WGS sequence"/>
</dbReference>
<keyword evidence="6" id="KW-1185">Reference proteome</keyword>
<gene>
    <name evidence="5" type="ORF">GCM10007933_43080</name>
</gene>
<reference evidence="6" key="1">
    <citation type="journal article" date="2019" name="Int. J. Syst. Evol. Microbiol.">
        <title>The Global Catalogue of Microorganisms (GCM) 10K type strain sequencing project: providing services to taxonomists for standard genome sequencing and annotation.</title>
        <authorList>
            <consortium name="The Broad Institute Genomics Platform"/>
            <consortium name="The Broad Institute Genome Sequencing Center for Infectious Disease"/>
            <person name="Wu L."/>
            <person name="Ma J."/>
        </authorList>
    </citation>
    <scope>NUCLEOTIDE SEQUENCE [LARGE SCALE GENOMIC DNA]</scope>
    <source>
        <strain evidence="6">NBRC 102407</strain>
    </source>
</reference>
<dbReference type="PANTHER" id="PTHR12151">
    <property type="entry name" value="ELECTRON TRANSPORT PROTIN SCO1/SENC FAMILY MEMBER"/>
    <property type="match status" value="1"/>
</dbReference>
<evidence type="ECO:0000256" key="2">
    <source>
        <dbReference type="ARBA" id="ARBA00023008"/>
    </source>
</evidence>
<evidence type="ECO:0000313" key="6">
    <source>
        <dbReference type="Proteomes" id="UP001157167"/>
    </source>
</evidence>
<feature type="domain" description="Thioredoxin" evidence="4">
    <location>
        <begin position="48"/>
        <end position="204"/>
    </location>
</feature>
<dbReference type="CDD" id="cd02968">
    <property type="entry name" value="SCO"/>
    <property type="match status" value="1"/>
</dbReference>
<dbReference type="RefSeq" id="WP_284190047.1">
    <property type="nucleotide sequence ID" value="NZ_BSPX01000199.1"/>
</dbReference>
<protein>
    <submittedName>
        <fullName evidence="5">Photosynthetic protein synthase I</fullName>
    </submittedName>
</protein>
<feature type="chain" id="PRO_5045513984" evidence="3">
    <location>
        <begin position="29"/>
        <end position="208"/>
    </location>
</feature>
<keyword evidence="3" id="KW-0732">Signal</keyword>